<evidence type="ECO:0000256" key="4">
    <source>
        <dbReference type="ARBA" id="ARBA00022982"/>
    </source>
</evidence>
<evidence type="ECO:0000313" key="10">
    <source>
        <dbReference type="Proteomes" id="UP000228593"/>
    </source>
</evidence>
<feature type="domain" description="Cytochrome c" evidence="8">
    <location>
        <begin position="18"/>
        <end position="98"/>
    </location>
</feature>
<dbReference type="GO" id="GO:0009055">
    <property type="term" value="F:electron transfer activity"/>
    <property type="evidence" value="ECO:0007669"/>
    <property type="project" value="InterPro"/>
</dbReference>
<dbReference type="PANTHER" id="PTHR33751">
    <property type="entry name" value="CBB3-TYPE CYTOCHROME C OXIDASE SUBUNIT FIXP"/>
    <property type="match status" value="1"/>
</dbReference>
<dbReference type="GO" id="GO:0046872">
    <property type="term" value="F:metal ion binding"/>
    <property type="evidence" value="ECO:0007669"/>
    <property type="project" value="UniProtKB-KW"/>
</dbReference>
<dbReference type="PANTHER" id="PTHR33751:SF9">
    <property type="entry name" value="CYTOCHROME C4"/>
    <property type="match status" value="1"/>
</dbReference>
<accession>A0A2G8T6W8</accession>
<keyword evidence="2 6" id="KW-0349">Heme</keyword>
<dbReference type="Pfam" id="PF00034">
    <property type="entry name" value="Cytochrom_C"/>
    <property type="match status" value="1"/>
</dbReference>
<organism evidence="9 10">
    <name type="scientific">Massilia psychrophila</name>
    <dbReference type="NCBI Taxonomy" id="1603353"/>
    <lineage>
        <taxon>Bacteria</taxon>
        <taxon>Pseudomonadati</taxon>
        <taxon>Pseudomonadota</taxon>
        <taxon>Betaproteobacteria</taxon>
        <taxon>Burkholderiales</taxon>
        <taxon>Oxalobacteraceae</taxon>
        <taxon>Telluria group</taxon>
        <taxon>Massilia</taxon>
    </lineage>
</organism>
<evidence type="ECO:0000313" key="9">
    <source>
        <dbReference type="EMBL" id="PIL41719.1"/>
    </source>
</evidence>
<dbReference type="InterPro" id="IPR036909">
    <property type="entry name" value="Cyt_c-like_dom_sf"/>
</dbReference>
<dbReference type="AlphaFoldDB" id="A0A2G8T6W8"/>
<evidence type="ECO:0000256" key="5">
    <source>
        <dbReference type="ARBA" id="ARBA00023004"/>
    </source>
</evidence>
<dbReference type="InterPro" id="IPR050597">
    <property type="entry name" value="Cytochrome_c_Oxidase_Subunit"/>
</dbReference>
<dbReference type="Proteomes" id="UP000228593">
    <property type="component" value="Unassembled WGS sequence"/>
</dbReference>
<reference evidence="9 10" key="1">
    <citation type="submission" date="2017-10" db="EMBL/GenBank/DDBJ databases">
        <title>Massilia psychrophilum sp. nov., a novel purple-pigmented bacterium isolated from Tianshan glacier, Xinjiang Municipality, China.</title>
        <authorList>
            <person name="Wang H."/>
        </authorList>
    </citation>
    <scope>NUCLEOTIDE SEQUENCE [LARGE SCALE GENOMIC DNA]</scope>
    <source>
        <strain evidence="9 10">JCM 30813</strain>
    </source>
</reference>
<protein>
    <submittedName>
        <fullName evidence="9">Cytochrome C</fullName>
    </submittedName>
</protein>
<evidence type="ECO:0000256" key="7">
    <source>
        <dbReference type="SAM" id="SignalP"/>
    </source>
</evidence>
<name>A0A2G8T6W8_9BURK</name>
<keyword evidence="1" id="KW-0813">Transport</keyword>
<dbReference type="SUPFAM" id="SSF46626">
    <property type="entry name" value="Cytochrome c"/>
    <property type="match status" value="1"/>
</dbReference>
<feature type="chain" id="PRO_5013890092" evidence="7">
    <location>
        <begin position="20"/>
        <end position="103"/>
    </location>
</feature>
<keyword evidence="3 6" id="KW-0479">Metal-binding</keyword>
<keyword evidence="5 6" id="KW-0408">Iron</keyword>
<evidence type="ECO:0000256" key="3">
    <source>
        <dbReference type="ARBA" id="ARBA00022723"/>
    </source>
</evidence>
<dbReference type="PROSITE" id="PS51007">
    <property type="entry name" value="CYTC"/>
    <property type="match status" value="1"/>
</dbReference>
<dbReference type="GO" id="GO:0020037">
    <property type="term" value="F:heme binding"/>
    <property type="evidence" value="ECO:0007669"/>
    <property type="project" value="InterPro"/>
</dbReference>
<dbReference type="Gene3D" id="1.10.760.10">
    <property type="entry name" value="Cytochrome c-like domain"/>
    <property type="match status" value="1"/>
</dbReference>
<evidence type="ECO:0000256" key="2">
    <source>
        <dbReference type="ARBA" id="ARBA00022617"/>
    </source>
</evidence>
<sequence>MNLLIVTLLALAASSHAVALENGQRLYASCAGCHGTAGLDAGGGKLLPVLAGQPKDALAASMRAFKEGTRPATIMGQIAKGYSDEQIEQIAGYLAAQRSTQAK</sequence>
<keyword evidence="10" id="KW-1185">Reference proteome</keyword>
<dbReference type="RefSeq" id="WP_099914205.1">
    <property type="nucleotide sequence ID" value="NZ_BMHS01000001.1"/>
</dbReference>
<evidence type="ECO:0000256" key="6">
    <source>
        <dbReference type="PROSITE-ProRule" id="PRU00433"/>
    </source>
</evidence>
<keyword evidence="4" id="KW-0249">Electron transport</keyword>
<feature type="signal peptide" evidence="7">
    <location>
        <begin position="1"/>
        <end position="19"/>
    </location>
</feature>
<gene>
    <name evidence="9" type="ORF">CR103_01420</name>
</gene>
<comment type="caution">
    <text evidence="9">The sequence shown here is derived from an EMBL/GenBank/DDBJ whole genome shotgun (WGS) entry which is preliminary data.</text>
</comment>
<dbReference type="InterPro" id="IPR009056">
    <property type="entry name" value="Cyt_c-like_dom"/>
</dbReference>
<evidence type="ECO:0000256" key="1">
    <source>
        <dbReference type="ARBA" id="ARBA00022448"/>
    </source>
</evidence>
<dbReference type="OrthoDB" id="8526831at2"/>
<proteinExistence type="predicted"/>
<evidence type="ECO:0000259" key="8">
    <source>
        <dbReference type="PROSITE" id="PS51007"/>
    </source>
</evidence>
<dbReference type="EMBL" id="PDOB01000001">
    <property type="protein sequence ID" value="PIL41719.1"/>
    <property type="molecule type" value="Genomic_DNA"/>
</dbReference>
<keyword evidence="7" id="KW-0732">Signal</keyword>